<name>A0AAV4PQX1_CAEEX</name>
<proteinExistence type="predicted"/>
<evidence type="ECO:0000313" key="2">
    <source>
        <dbReference type="Proteomes" id="UP001054945"/>
    </source>
</evidence>
<evidence type="ECO:0000313" key="1">
    <source>
        <dbReference type="EMBL" id="GIX98216.1"/>
    </source>
</evidence>
<keyword evidence="2" id="KW-1185">Reference proteome</keyword>
<comment type="caution">
    <text evidence="1">The sequence shown here is derived from an EMBL/GenBank/DDBJ whole genome shotgun (WGS) entry which is preliminary data.</text>
</comment>
<dbReference type="EMBL" id="BPLR01004877">
    <property type="protein sequence ID" value="GIX98216.1"/>
    <property type="molecule type" value="Genomic_DNA"/>
</dbReference>
<gene>
    <name evidence="1" type="ORF">CEXT_756961</name>
</gene>
<accession>A0AAV4PQX1</accession>
<reference evidence="1 2" key="1">
    <citation type="submission" date="2021-06" db="EMBL/GenBank/DDBJ databases">
        <title>Caerostris extrusa draft genome.</title>
        <authorList>
            <person name="Kono N."/>
            <person name="Arakawa K."/>
        </authorList>
    </citation>
    <scope>NUCLEOTIDE SEQUENCE [LARGE SCALE GENOMIC DNA]</scope>
</reference>
<dbReference type="AlphaFoldDB" id="A0AAV4PQX1"/>
<protein>
    <submittedName>
        <fullName evidence="1">Uncharacterized protein</fullName>
    </submittedName>
</protein>
<organism evidence="1 2">
    <name type="scientific">Caerostris extrusa</name>
    <name type="common">Bark spider</name>
    <name type="synonym">Caerostris bankana</name>
    <dbReference type="NCBI Taxonomy" id="172846"/>
    <lineage>
        <taxon>Eukaryota</taxon>
        <taxon>Metazoa</taxon>
        <taxon>Ecdysozoa</taxon>
        <taxon>Arthropoda</taxon>
        <taxon>Chelicerata</taxon>
        <taxon>Arachnida</taxon>
        <taxon>Araneae</taxon>
        <taxon>Araneomorphae</taxon>
        <taxon>Entelegynae</taxon>
        <taxon>Araneoidea</taxon>
        <taxon>Araneidae</taxon>
        <taxon>Caerostris</taxon>
    </lineage>
</organism>
<dbReference type="Proteomes" id="UP001054945">
    <property type="component" value="Unassembled WGS sequence"/>
</dbReference>
<sequence length="96" mass="11343">MKECITLPRNLLFRVLITIQRQQWEKLIKLAIIRKRTKLDHELDYKMPNNITGETSLTKKGRPDFRIRKQSTVHEGGRVRKRTITLTGRRKIATCS</sequence>